<proteinExistence type="predicted"/>
<dbReference type="Proteomes" id="UP001597201">
    <property type="component" value="Unassembled WGS sequence"/>
</dbReference>
<dbReference type="EMBL" id="JBHTMY010000001">
    <property type="protein sequence ID" value="MFD1314243.1"/>
    <property type="molecule type" value="Genomic_DNA"/>
</dbReference>
<comment type="caution">
    <text evidence="1">The sequence shown here is derived from an EMBL/GenBank/DDBJ whole genome shotgun (WGS) entry which is preliminary data.</text>
</comment>
<keyword evidence="2" id="KW-1185">Reference proteome</keyword>
<sequence length="124" mass="14478">MDFEFILSSYFCSHSEITLRDNKLSRKDRFDKVKSIVTPETLKLFWEKIKALHIDTWDSEYIDDAIFDGTQWELKVKSDFLIKKIVGSNAFPDGGIELDETPIFDELIKAVEFLIGEEDFFNLS</sequence>
<evidence type="ECO:0000313" key="2">
    <source>
        <dbReference type="Proteomes" id="UP001597201"/>
    </source>
</evidence>
<protein>
    <submittedName>
        <fullName evidence="1">Uncharacterized protein</fullName>
    </submittedName>
</protein>
<evidence type="ECO:0000313" key="1">
    <source>
        <dbReference type="EMBL" id="MFD1314243.1"/>
    </source>
</evidence>
<organism evidence="1 2">
    <name type="scientific">Namhaeicola litoreus</name>
    <dbReference type="NCBI Taxonomy" id="1052145"/>
    <lineage>
        <taxon>Bacteria</taxon>
        <taxon>Pseudomonadati</taxon>
        <taxon>Bacteroidota</taxon>
        <taxon>Flavobacteriia</taxon>
        <taxon>Flavobacteriales</taxon>
        <taxon>Flavobacteriaceae</taxon>
        <taxon>Namhaeicola</taxon>
    </lineage>
</organism>
<accession>A0ABW3XXE4</accession>
<dbReference type="RefSeq" id="WP_377175663.1">
    <property type="nucleotide sequence ID" value="NZ_JBHTMY010000001.1"/>
</dbReference>
<name>A0ABW3XXE4_9FLAO</name>
<reference evidence="2" key="1">
    <citation type="journal article" date="2019" name="Int. J. Syst. Evol. Microbiol.">
        <title>The Global Catalogue of Microorganisms (GCM) 10K type strain sequencing project: providing services to taxonomists for standard genome sequencing and annotation.</title>
        <authorList>
            <consortium name="The Broad Institute Genomics Platform"/>
            <consortium name="The Broad Institute Genome Sequencing Center for Infectious Disease"/>
            <person name="Wu L."/>
            <person name="Ma J."/>
        </authorList>
    </citation>
    <scope>NUCLEOTIDE SEQUENCE [LARGE SCALE GENOMIC DNA]</scope>
    <source>
        <strain evidence="2">CCUG 61485</strain>
    </source>
</reference>
<gene>
    <name evidence="1" type="ORF">ACFQ39_01320</name>
</gene>